<feature type="region of interest" description="Disordered" evidence="1">
    <location>
        <begin position="241"/>
        <end position="260"/>
    </location>
</feature>
<name>A0ABU0ZQN9_9ACTN</name>
<dbReference type="RefSeq" id="WP_308716029.1">
    <property type="nucleotide sequence ID" value="NZ_JAVHUY010000033.1"/>
</dbReference>
<accession>A0ABU0ZQN9</accession>
<evidence type="ECO:0000256" key="1">
    <source>
        <dbReference type="SAM" id="MobiDB-lite"/>
    </source>
</evidence>
<dbReference type="EMBL" id="JAVHUY010000033">
    <property type="protein sequence ID" value="MDQ7908762.1"/>
    <property type="molecule type" value="Genomic_DNA"/>
</dbReference>
<protein>
    <submittedName>
        <fullName evidence="2">Uncharacterized protein</fullName>
    </submittedName>
</protein>
<reference evidence="2 3" key="1">
    <citation type="submission" date="2023-08" db="EMBL/GenBank/DDBJ databases">
        <title>Phytohabitans sansha sp. nov., isolated from marine sediment.</title>
        <authorList>
            <person name="Zhao Y."/>
            <person name="Yi K."/>
        </authorList>
    </citation>
    <scope>NUCLEOTIDE SEQUENCE [LARGE SCALE GENOMIC DNA]</scope>
    <source>
        <strain evidence="2 3">ZYX-F-186</strain>
    </source>
</reference>
<gene>
    <name evidence="2" type="ORF">RB614_29945</name>
</gene>
<dbReference type="Proteomes" id="UP001230908">
    <property type="component" value="Unassembled WGS sequence"/>
</dbReference>
<organism evidence="2 3">
    <name type="scientific">Phytohabitans maris</name>
    <dbReference type="NCBI Taxonomy" id="3071409"/>
    <lineage>
        <taxon>Bacteria</taxon>
        <taxon>Bacillati</taxon>
        <taxon>Actinomycetota</taxon>
        <taxon>Actinomycetes</taxon>
        <taxon>Micromonosporales</taxon>
        <taxon>Micromonosporaceae</taxon>
    </lineage>
</organism>
<evidence type="ECO:0000313" key="2">
    <source>
        <dbReference type="EMBL" id="MDQ7908762.1"/>
    </source>
</evidence>
<dbReference type="PANTHER" id="PTHR36848">
    <property type="entry name" value="DNA-BINDING PROTEIN (PUTATIVE SECRETED PROTEIN)-RELATED"/>
    <property type="match status" value="1"/>
</dbReference>
<keyword evidence="3" id="KW-1185">Reference proteome</keyword>
<sequence length="260" mass="28122">MGDYVLFGTYHRSTGQVMSGGAAVTIYNRSYVTDYFSAAGVRAVFDFWDEHILDKEMLKLLKQNGKLGTSIFEDSIEISRSGPLWTPDLLREFSRTSGSGTARYAPVLALADADRFDDGDLAARIVEDYNLTLGALYEDRHAARISDWAAAFGYTYRAQAYRLPGLDFAGAAAAVDIPEGDNSTSGDGLRNLAAAVNLTGGKLLSMETTTFAADMHSTWKHIAKEVNGDLSHGVNRSISMVRRSPVPSTDTRASGRAGTS</sequence>
<dbReference type="InterPro" id="IPR053161">
    <property type="entry name" value="Ulvan_degrading_GH"/>
</dbReference>
<dbReference type="PANTHER" id="PTHR36848:SF2">
    <property type="entry name" value="SECRETED PROTEIN"/>
    <property type="match status" value="1"/>
</dbReference>
<comment type="caution">
    <text evidence="2">The sequence shown here is derived from an EMBL/GenBank/DDBJ whole genome shotgun (WGS) entry which is preliminary data.</text>
</comment>
<evidence type="ECO:0000313" key="3">
    <source>
        <dbReference type="Proteomes" id="UP001230908"/>
    </source>
</evidence>
<feature type="compositionally biased region" description="Polar residues" evidence="1">
    <location>
        <begin position="246"/>
        <end position="260"/>
    </location>
</feature>
<proteinExistence type="predicted"/>